<dbReference type="GO" id="GO:0051321">
    <property type="term" value="P:meiotic cell cycle"/>
    <property type="evidence" value="ECO:0007669"/>
    <property type="project" value="TreeGrafter"/>
</dbReference>
<dbReference type="InterPro" id="IPR042241">
    <property type="entry name" value="GCP_C_sf"/>
</dbReference>
<dbReference type="CDD" id="cd22572">
    <property type="entry name" value="GCP5_NTD"/>
    <property type="match status" value="1"/>
</dbReference>
<gene>
    <name evidence="10" type="ORF">LTR25_010707</name>
</gene>
<evidence type="ECO:0000256" key="6">
    <source>
        <dbReference type="SAM" id="MobiDB-lite"/>
    </source>
</evidence>
<proteinExistence type="inferred from homology"/>
<evidence type="ECO:0000256" key="2">
    <source>
        <dbReference type="ARBA" id="ARBA00022490"/>
    </source>
</evidence>
<feature type="compositionally biased region" description="Basic residues" evidence="6">
    <location>
        <begin position="791"/>
        <end position="800"/>
    </location>
</feature>
<dbReference type="GO" id="GO:0005816">
    <property type="term" value="C:spindle pole body"/>
    <property type="evidence" value="ECO:0007669"/>
    <property type="project" value="UniProtKB-ARBA"/>
</dbReference>
<dbReference type="GO" id="GO:0007020">
    <property type="term" value="P:microtubule nucleation"/>
    <property type="evidence" value="ECO:0007669"/>
    <property type="project" value="InterPro"/>
</dbReference>
<accession>A0AAV9PRT0</accession>
<evidence type="ECO:0000259" key="9">
    <source>
        <dbReference type="Pfam" id="PF17681"/>
    </source>
</evidence>
<feature type="region of interest" description="Disordered" evidence="6">
    <location>
        <begin position="771"/>
        <end position="823"/>
    </location>
</feature>
<dbReference type="Pfam" id="PF17681">
    <property type="entry name" value="GCP_N_terminal"/>
    <property type="match status" value="1"/>
</dbReference>
<protein>
    <recommendedName>
        <fullName evidence="5">Spindle pole body component</fullName>
    </recommendedName>
</protein>
<dbReference type="PANTHER" id="PTHR19302:SF33">
    <property type="entry name" value="GAMMA-TUBULIN COMPLEX COMPONENT 5"/>
    <property type="match status" value="1"/>
</dbReference>
<feature type="compositionally biased region" description="Polar residues" evidence="6">
    <location>
        <begin position="781"/>
        <end position="790"/>
    </location>
</feature>
<keyword evidence="3 5" id="KW-0493">Microtubule</keyword>
<dbReference type="GO" id="GO:0000922">
    <property type="term" value="C:spindle pole"/>
    <property type="evidence" value="ECO:0007669"/>
    <property type="project" value="InterPro"/>
</dbReference>
<evidence type="ECO:0000313" key="11">
    <source>
        <dbReference type="Proteomes" id="UP001345827"/>
    </source>
</evidence>
<organism evidence="10 11">
    <name type="scientific">Vermiconidia calcicola</name>
    <dbReference type="NCBI Taxonomy" id="1690605"/>
    <lineage>
        <taxon>Eukaryota</taxon>
        <taxon>Fungi</taxon>
        <taxon>Dikarya</taxon>
        <taxon>Ascomycota</taxon>
        <taxon>Pezizomycotina</taxon>
        <taxon>Dothideomycetes</taxon>
        <taxon>Dothideomycetidae</taxon>
        <taxon>Mycosphaerellales</taxon>
        <taxon>Extremaceae</taxon>
        <taxon>Vermiconidia</taxon>
    </lineage>
</organism>
<comment type="subcellular location">
    <subcellularLocation>
        <location evidence="5">Cytoplasm</location>
        <location evidence="5">Cytoskeleton</location>
        <location evidence="5">Microtubule organizing center</location>
    </subcellularLocation>
</comment>
<dbReference type="GO" id="GO:0043015">
    <property type="term" value="F:gamma-tubulin binding"/>
    <property type="evidence" value="ECO:0007669"/>
    <property type="project" value="InterPro"/>
</dbReference>
<evidence type="ECO:0000256" key="5">
    <source>
        <dbReference type="RuleBase" id="RU363050"/>
    </source>
</evidence>
<dbReference type="InterPro" id="IPR032797">
    <property type="entry name" value="Mod21_N"/>
</dbReference>
<evidence type="ECO:0000256" key="1">
    <source>
        <dbReference type="ARBA" id="ARBA00010337"/>
    </source>
</evidence>
<dbReference type="GO" id="GO:0051011">
    <property type="term" value="F:microtubule minus-end binding"/>
    <property type="evidence" value="ECO:0007669"/>
    <property type="project" value="TreeGrafter"/>
</dbReference>
<dbReference type="EMBL" id="JAXLQG010000029">
    <property type="protein sequence ID" value="KAK5528041.1"/>
    <property type="molecule type" value="Genomic_DNA"/>
</dbReference>
<keyword evidence="2 5" id="KW-0963">Cytoplasm</keyword>
<evidence type="ECO:0000313" key="10">
    <source>
        <dbReference type="EMBL" id="KAK5528041.1"/>
    </source>
</evidence>
<sequence>MNNWLDQLALSLVPTSTKPTDICKHKEAFARRVKHHPYGRTNQFAVAENLTGLEEKFQVLNLDDLAEAIYLRRQELEKHDQRWIPDFLDLLLHLSHDPVRNSRVENLPGFPARSKTPPTLKWADIEAEDPIDRQSQIWSVPEFSDFSSDEDEIVVASTTTSPASLKLSQEDQVGFERIFDSGDAQDELSIPSQLESAQFWRQPDEVVAITERQAIKEVLFMLSGLPTSVFTLSDSGIQHDSRYRVGHLERQTSESILHKAALVGTEVACVRRWLSTGKHVSVMQLVHDCIRQVWERFQHVVTRMQDDILHEVSSDGVVSLLRALHAVQQTIMPLKAIAAVIPWLAQDDPVSALNNLHYHIDLAYACGDTVALETLTPIFLSASRLYARPIDAWLLTGEVESAGSFFVSEGSKPRNATTLWQDWFVLSEDDKEIPIFLRNFVKQIFAAGKTAAFLRHLRQLPMENGGETLGICGALTETAQLLKVSPLPLPATLEGVLSQHLTSVLVTSTEALKEILETDCGLNKLFDTFDYLYLGKDGLILDNVDNRLFDQIDRCMEMWNDRFLVADLVAEAYQSIECIEPDSITIESTYTLSRSMQTRRRSVRILAALTISYHLPWPMANIISSACIASYQRIALTLSQIRRARHVLERRAYFYVQNIFPLGGSDGPNDQKIARAVYMTLAHFVNVLYAHLTTCTIGPLTREMRAQLTAPTTGSIDDMITIHARYIHNLEHACLSSTRIKPLRDALITILDLCIRFADLVSSSPATAAGRVGSAGPTDFEASSFTSAQSQHRRKRRAQPHRQDESSSDEDQKVDGGGMREGQSTFLLDEDTSVVREVKRLREAFGKHVMFLLAGLRGVARNSGDVGDGLELLADSLEGVFPRKRNAFY</sequence>
<evidence type="ECO:0000259" key="7">
    <source>
        <dbReference type="Pfam" id="PF04130"/>
    </source>
</evidence>
<feature type="domain" description="Gamma tubulin complex component protein N-terminal" evidence="9">
    <location>
        <begin position="215"/>
        <end position="474"/>
    </location>
</feature>
<evidence type="ECO:0000256" key="3">
    <source>
        <dbReference type="ARBA" id="ARBA00022701"/>
    </source>
</evidence>
<dbReference type="Gene3D" id="1.20.120.1900">
    <property type="entry name" value="Gamma-tubulin complex, C-terminal domain"/>
    <property type="match status" value="1"/>
</dbReference>
<dbReference type="GO" id="GO:0000930">
    <property type="term" value="C:gamma-tubulin complex"/>
    <property type="evidence" value="ECO:0007669"/>
    <property type="project" value="UniProtKB-ARBA"/>
</dbReference>
<evidence type="ECO:0000256" key="4">
    <source>
        <dbReference type="ARBA" id="ARBA00023212"/>
    </source>
</evidence>
<dbReference type="GO" id="GO:0051225">
    <property type="term" value="P:spindle assembly"/>
    <property type="evidence" value="ECO:0007669"/>
    <property type="project" value="TreeGrafter"/>
</dbReference>
<reference evidence="10 11" key="1">
    <citation type="submission" date="2023-06" db="EMBL/GenBank/DDBJ databases">
        <title>Black Yeasts Isolated from many extreme environments.</title>
        <authorList>
            <person name="Coleine C."/>
            <person name="Stajich J.E."/>
            <person name="Selbmann L."/>
        </authorList>
    </citation>
    <scope>NUCLEOTIDE SEQUENCE [LARGE SCALE GENOMIC DNA]</scope>
    <source>
        <strain evidence="10 11">CCFEE 5887</strain>
    </source>
</reference>
<dbReference type="InterPro" id="IPR059169">
    <property type="entry name" value="GCP5_N_ext"/>
</dbReference>
<dbReference type="Pfam" id="PF14609">
    <property type="entry name" value="GCP5-Mod21_N"/>
    <property type="match status" value="1"/>
</dbReference>
<dbReference type="InterPro" id="IPR040457">
    <property type="entry name" value="GCP_C"/>
</dbReference>
<comment type="caution">
    <text evidence="10">The sequence shown here is derived from an EMBL/GenBank/DDBJ whole genome shotgun (WGS) entry which is preliminary data.</text>
</comment>
<keyword evidence="11" id="KW-1185">Reference proteome</keyword>
<dbReference type="AlphaFoldDB" id="A0AAV9PRT0"/>
<dbReference type="GO" id="GO:0005874">
    <property type="term" value="C:microtubule"/>
    <property type="evidence" value="ECO:0007669"/>
    <property type="project" value="UniProtKB-KW"/>
</dbReference>
<dbReference type="Pfam" id="PF04130">
    <property type="entry name" value="GCP_C_terminal"/>
    <property type="match status" value="1"/>
</dbReference>
<keyword evidence="4 5" id="KW-0206">Cytoskeleton</keyword>
<dbReference type="InterPro" id="IPR041470">
    <property type="entry name" value="GCP_N"/>
</dbReference>
<dbReference type="PANTHER" id="PTHR19302">
    <property type="entry name" value="GAMMA TUBULIN COMPLEX PROTEIN"/>
    <property type="match status" value="1"/>
</dbReference>
<evidence type="ECO:0000259" key="8">
    <source>
        <dbReference type="Pfam" id="PF14609"/>
    </source>
</evidence>
<dbReference type="InterPro" id="IPR007259">
    <property type="entry name" value="GCP"/>
</dbReference>
<name>A0AAV9PRT0_9PEZI</name>
<dbReference type="Proteomes" id="UP001345827">
    <property type="component" value="Unassembled WGS sequence"/>
</dbReference>
<dbReference type="GO" id="GO:0000278">
    <property type="term" value="P:mitotic cell cycle"/>
    <property type="evidence" value="ECO:0007669"/>
    <property type="project" value="TreeGrafter"/>
</dbReference>
<feature type="domain" description="Gamma-Tubulin ring complex non-core subunit mod21 N-terminal" evidence="8">
    <location>
        <begin position="59"/>
        <end position="149"/>
    </location>
</feature>
<dbReference type="GO" id="GO:0031122">
    <property type="term" value="P:cytoplasmic microtubule organization"/>
    <property type="evidence" value="ECO:0007669"/>
    <property type="project" value="TreeGrafter"/>
</dbReference>
<comment type="similarity">
    <text evidence="1 5">Belongs to the TUBGCP family.</text>
</comment>
<feature type="compositionally biased region" description="Basic and acidic residues" evidence="6">
    <location>
        <begin position="801"/>
        <end position="814"/>
    </location>
</feature>
<feature type="domain" description="Gamma tubulin complex component C-terminal" evidence="7">
    <location>
        <begin position="583"/>
        <end position="862"/>
    </location>
</feature>